<dbReference type="Proteomes" id="UP000050411">
    <property type="component" value="Unassembled WGS sequence"/>
</dbReference>
<dbReference type="AlphaFoldDB" id="A0A0P9NQT2"/>
<comment type="caution">
    <text evidence="1">The sequence shown here is derived from an EMBL/GenBank/DDBJ whole genome shotgun (WGS) entry which is preliminary data.</text>
</comment>
<dbReference type="EMBL" id="LJQB01000015">
    <property type="protein sequence ID" value="KPW87132.1"/>
    <property type="molecule type" value="Genomic_DNA"/>
</dbReference>
<gene>
    <name evidence="1" type="ORF">ALO92_101292</name>
</gene>
<name>A0A0P9NQT2_9PSED</name>
<sequence>MLKCQNFQHSPVPQNHSTRFIRRHAVTPWPFQLPLNPVEEHRGYDARRRICAAR</sequence>
<evidence type="ECO:0000313" key="1">
    <source>
        <dbReference type="EMBL" id="KPW87132.1"/>
    </source>
</evidence>
<proteinExistence type="predicted"/>
<protein>
    <submittedName>
        <fullName evidence="1">Uncharacterized protein</fullName>
    </submittedName>
</protein>
<organism evidence="1 2">
    <name type="scientific">Pseudomonas congelans</name>
    <dbReference type="NCBI Taxonomy" id="200452"/>
    <lineage>
        <taxon>Bacteria</taxon>
        <taxon>Pseudomonadati</taxon>
        <taxon>Pseudomonadota</taxon>
        <taxon>Gammaproteobacteria</taxon>
        <taxon>Pseudomonadales</taxon>
        <taxon>Pseudomonadaceae</taxon>
        <taxon>Pseudomonas</taxon>
    </lineage>
</organism>
<evidence type="ECO:0000313" key="2">
    <source>
        <dbReference type="Proteomes" id="UP000050411"/>
    </source>
</evidence>
<reference evidence="1 2" key="1">
    <citation type="submission" date="2015-09" db="EMBL/GenBank/DDBJ databases">
        <title>Genome announcement of multiple Pseudomonas syringae strains.</title>
        <authorList>
            <person name="Thakur S."/>
            <person name="Wang P.W."/>
            <person name="Gong Y."/>
            <person name="Weir B.S."/>
            <person name="Guttman D.S."/>
        </authorList>
    </citation>
    <scope>NUCLEOTIDE SEQUENCE [LARGE SCALE GENOMIC DNA]</scope>
    <source>
        <strain evidence="1 2">ICMP19117</strain>
    </source>
</reference>
<accession>A0A0P9NQT2</accession>